<accession>A0A1H7X7A9</accession>
<dbReference type="EMBL" id="FNZN01000014">
    <property type="protein sequence ID" value="SEM29732.1"/>
    <property type="molecule type" value="Genomic_DNA"/>
</dbReference>
<dbReference type="Pfam" id="PF06439">
    <property type="entry name" value="3keto-disac_hyd"/>
    <property type="match status" value="1"/>
</dbReference>
<dbReference type="RefSeq" id="WP_091627577.1">
    <property type="nucleotide sequence ID" value="NZ_FNZN01000014.1"/>
</dbReference>
<dbReference type="STRING" id="228957.SAMN04488008_11431"/>
<sequence length="292" mass="33375">MKTVVLKTSFLYTALLFIVGCGITNSQQVEGGDWETMFNGEDLKGWTTKIHHYEVGDNYGDTFRAEDGMVKVRYDQYEGEFNERFSHLYYDKPFSDFHLTMQYRFVGELYQGAPEYTLKNSGIMFHSQDPKTMLKEQDWPISVEMQFLAGIEEGKERPTGNMCSPGTDVVYEGKIDPRHCINSSSDTYFGDQWVTAELIVYHDSLVKHIINGKTVLEYTKPQIGGEVANGYDPKIKQDGKPLKEGLIALQSEGQPIDFRDIKIRNLKGCTDPKAKNYKEYYIVSDAKSCSYN</sequence>
<proteinExistence type="predicted"/>
<dbReference type="InterPro" id="IPR010496">
    <property type="entry name" value="AL/BT2_dom"/>
</dbReference>
<reference evidence="3" key="1">
    <citation type="submission" date="2016-10" db="EMBL/GenBank/DDBJ databases">
        <authorList>
            <person name="Varghese N."/>
            <person name="Submissions S."/>
        </authorList>
    </citation>
    <scope>NUCLEOTIDE SEQUENCE [LARGE SCALE GENOMIC DNA]</scope>
    <source>
        <strain evidence="3">DSM 16471</strain>
    </source>
</reference>
<evidence type="ECO:0000259" key="1">
    <source>
        <dbReference type="Pfam" id="PF06439"/>
    </source>
</evidence>
<protein>
    <recommendedName>
        <fullName evidence="1">3-keto-alpha-glucoside-1,2-lyase/3-keto-2-hydroxy-glucal hydratase domain-containing protein</fullName>
    </recommendedName>
</protein>
<evidence type="ECO:0000313" key="3">
    <source>
        <dbReference type="Proteomes" id="UP000198990"/>
    </source>
</evidence>
<dbReference type="PROSITE" id="PS51257">
    <property type="entry name" value="PROKAR_LIPOPROTEIN"/>
    <property type="match status" value="1"/>
</dbReference>
<keyword evidence="3" id="KW-1185">Reference proteome</keyword>
<name>A0A1H7X7A9_9FLAO</name>
<feature type="domain" description="3-keto-alpha-glucoside-1,2-lyase/3-keto-2-hydroxy-glucal hydratase" evidence="1">
    <location>
        <begin position="33"/>
        <end position="264"/>
    </location>
</feature>
<gene>
    <name evidence="2" type="ORF">SAMN04488008_11431</name>
</gene>
<dbReference type="AlphaFoldDB" id="A0A1H7X7A9"/>
<dbReference type="Gene3D" id="2.60.120.560">
    <property type="entry name" value="Exo-inulinase, domain 1"/>
    <property type="match status" value="1"/>
</dbReference>
<dbReference type="Proteomes" id="UP000198990">
    <property type="component" value="Unassembled WGS sequence"/>
</dbReference>
<dbReference type="OrthoDB" id="9787527at2"/>
<dbReference type="GO" id="GO:0016787">
    <property type="term" value="F:hydrolase activity"/>
    <property type="evidence" value="ECO:0007669"/>
    <property type="project" value="InterPro"/>
</dbReference>
<organism evidence="2 3">
    <name type="scientific">Maribacter orientalis</name>
    <dbReference type="NCBI Taxonomy" id="228957"/>
    <lineage>
        <taxon>Bacteria</taxon>
        <taxon>Pseudomonadati</taxon>
        <taxon>Bacteroidota</taxon>
        <taxon>Flavobacteriia</taxon>
        <taxon>Flavobacteriales</taxon>
        <taxon>Flavobacteriaceae</taxon>
        <taxon>Maribacter</taxon>
    </lineage>
</organism>
<evidence type="ECO:0000313" key="2">
    <source>
        <dbReference type="EMBL" id="SEM29732.1"/>
    </source>
</evidence>